<evidence type="ECO:0000256" key="1">
    <source>
        <dbReference type="SAM" id="Phobius"/>
    </source>
</evidence>
<dbReference type="OrthoDB" id="1143964at2"/>
<gene>
    <name evidence="2" type="ORF">SAMN06265371_101398</name>
</gene>
<name>A0A238VH06_9FLAO</name>
<keyword evidence="1" id="KW-1133">Transmembrane helix</keyword>
<dbReference type="Proteomes" id="UP000198384">
    <property type="component" value="Unassembled WGS sequence"/>
</dbReference>
<keyword evidence="3" id="KW-1185">Reference proteome</keyword>
<evidence type="ECO:0000313" key="3">
    <source>
        <dbReference type="Proteomes" id="UP000198384"/>
    </source>
</evidence>
<feature type="transmembrane region" description="Helical" evidence="1">
    <location>
        <begin position="12"/>
        <end position="37"/>
    </location>
</feature>
<evidence type="ECO:0000313" key="2">
    <source>
        <dbReference type="EMBL" id="SNR33481.1"/>
    </source>
</evidence>
<keyword evidence="1" id="KW-0472">Membrane</keyword>
<feature type="transmembrane region" description="Helical" evidence="1">
    <location>
        <begin position="86"/>
        <end position="104"/>
    </location>
</feature>
<feature type="transmembrane region" description="Helical" evidence="1">
    <location>
        <begin position="116"/>
        <end position="135"/>
    </location>
</feature>
<proteinExistence type="predicted"/>
<keyword evidence="1" id="KW-0812">Transmembrane</keyword>
<reference evidence="2 3" key="1">
    <citation type="submission" date="2017-06" db="EMBL/GenBank/DDBJ databases">
        <authorList>
            <person name="Kim H.J."/>
            <person name="Triplett B.A."/>
        </authorList>
    </citation>
    <scope>NUCLEOTIDE SEQUENCE [LARGE SCALE GENOMIC DNA]</scope>
    <source>
        <strain evidence="2 3">DSM 29150</strain>
    </source>
</reference>
<dbReference type="AlphaFoldDB" id="A0A238VH06"/>
<accession>A0A238VH06</accession>
<feature type="transmembrane region" description="Helical" evidence="1">
    <location>
        <begin position="57"/>
        <end position="79"/>
    </location>
</feature>
<evidence type="ECO:0008006" key="4">
    <source>
        <dbReference type="Google" id="ProtNLM"/>
    </source>
</evidence>
<organism evidence="2 3">
    <name type="scientific">Lutibacter agarilyticus</name>
    <dbReference type="NCBI Taxonomy" id="1109740"/>
    <lineage>
        <taxon>Bacteria</taxon>
        <taxon>Pseudomonadati</taxon>
        <taxon>Bacteroidota</taxon>
        <taxon>Flavobacteriia</taxon>
        <taxon>Flavobacteriales</taxon>
        <taxon>Flavobacteriaceae</taxon>
        <taxon>Lutibacter</taxon>
    </lineage>
</organism>
<dbReference type="EMBL" id="FZNT01000001">
    <property type="protein sequence ID" value="SNR33481.1"/>
    <property type="molecule type" value="Genomic_DNA"/>
</dbReference>
<sequence>MPTSTSKPPTLFWIITVLALIWNIMGVMAYLGQVYITDEILASLPEADQLYIKNVESWVTAAYATAVFSGVFGCIALLVRKKIAKLLFIISLIAFLAQSAYNFFIQEFMEVQPLQMAWSFIILSICIFLVWYATIATKRAWVS</sequence>
<protein>
    <recommendedName>
        <fullName evidence="4">Sugar transporter</fullName>
    </recommendedName>
</protein>
<dbReference type="RefSeq" id="WP_089380047.1">
    <property type="nucleotide sequence ID" value="NZ_FZNT01000001.1"/>
</dbReference>